<name>A0A6J4JIX9_9BACT</name>
<dbReference type="EMBL" id="CADCTJ010000992">
    <property type="protein sequence ID" value="CAA9278514.1"/>
    <property type="molecule type" value="Genomic_DNA"/>
</dbReference>
<reference evidence="2" key="1">
    <citation type="submission" date="2020-02" db="EMBL/GenBank/DDBJ databases">
        <authorList>
            <person name="Meier V. D."/>
        </authorList>
    </citation>
    <scope>NUCLEOTIDE SEQUENCE</scope>
    <source>
        <strain evidence="2">AVDCRST_MAG95</strain>
    </source>
</reference>
<keyword evidence="1" id="KW-1133">Transmembrane helix</keyword>
<protein>
    <submittedName>
        <fullName evidence="2">Uncharacterized protein</fullName>
    </submittedName>
</protein>
<dbReference type="Gene3D" id="3.40.50.12580">
    <property type="match status" value="1"/>
</dbReference>
<proteinExistence type="predicted"/>
<dbReference type="SUPFAM" id="SSF53756">
    <property type="entry name" value="UDP-Glycosyltransferase/glycogen phosphorylase"/>
    <property type="match status" value="1"/>
</dbReference>
<feature type="transmembrane region" description="Helical" evidence="1">
    <location>
        <begin position="119"/>
        <end position="135"/>
    </location>
</feature>
<evidence type="ECO:0000313" key="2">
    <source>
        <dbReference type="EMBL" id="CAA9278514.1"/>
    </source>
</evidence>
<sequence length="428" mass="48941">MFRTAVARYAAILHLRFTDTFTGLPRTTLNQISPENIPLRLLRVLWYTVGRLLGNLFLPLPLPENISGKIWLYVVSRNNYDSLAFFKAKLPAAVFVAGQNKEIGFYNKQVNRLSARRKLWYYYLFVPVWWGLYRLKGVRALRFFDLIYQAIGYYEISVAALKKHRPTCVIFANDHNTDARALLLAAKDLNIPTVYIQHASVSTSFPPLIFDLNLLEGQDSLDKYRQCGPITGQVKLIGMPKADVYLAQRNFRPTVIRLGICCNIIDDYDGIRATTTYLARHFPDLHLTFRAHPSDTRNFDYVLTAGSNISVSDAKTEPVFDFLLRQDAIIAADSSVHLEATLLNIVSIYYRFGGNNFTADYYGYVQHGLIEQAPTLPDLQVKLQALQTHKPEVYQRARYYNAVLGTKYEGRSHELALTCLHEFLTHLI</sequence>
<evidence type="ECO:0000256" key="1">
    <source>
        <dbReference type="SAM" id="Phobius"/>
    </source>
</evidence>
<organism evidence="2">
    <name type="scientific">uncultured Adhaeribacter sp</name>
    <dbReference type="NCBI Taxonomy" id="448109"/>
    <lineage>
        <taxon>Bacteria</taxon>
        <taxon>Pseudomonadati</taxon>
        <taxon>Bacteroidota</taxon>
        <taxon>Cytophagia</taxon>
        <taxon>Cytophagales</taxon>
        <taxon>Hymenobacteraceae</taxon>
        <taxon>Adhaeribacter</taxon>
        <taxon>environmental samples</taxon>
    </lineage>
</organism>
<keyword evidence="1" id="KW-0472">Membrane</keyword>
<accession>A0A6J4JIX9</accession>
<gene>
    <name evidence="2" type="ORF">AVDCRST_MAG95-3151</name>
</gene>
<dbReference type="AlphaFoldDB" id="A0A6J4JIX9"/>
<dbReference type="InterPro" id="IPR043148">
    <property type="entry name" value="TagF_C"/>
</dbReference>
<keyword evidence="1" id="KW-0812">Transmembrane</keyword>